<reference evidence="1" key="1">
    <citation type="submission" date="2021-02" db="EMBL/GenBank/DDBJ databases">
        <authorList>
            <person name="Nowell W R."/>
        </authorList>
    </citation>
    <scope>NUCLEOTIDE SEQUENCE</scope>
</reference>
<protein>
    <submittedName>
        <fullName evidence="1">Uncharacterized protein</fullName>
    </submittedName>
</protein>
<name>A0A813NWN0_9BILA</name>
<dbReference type="AlphaFoldDB" id="A0A813NWN0"/>
<organism evidence="1 3">
    <name type="scientific">Adineta steineri</name>
    <dbReference type="NCBI Taxonomy" id="433720"/>
    <lineage>
        <taxon>Eukaryota</taxon>
        <taxon>Metazoa</taxon>
        <taxon>Spiralia</taxon>
        <taxon>Gnathifera</taxon>
        <taxon>Rotifera</taxon>
        <taxon>Eurotatoria</taxon>
        <taxon>Bdelloidea</taxon>
        <taxon>Adinetida</taxon>
        <taxon>Adinetidae</taxon>
        <taxon>Adineta</taxon>
    </lineage>
</organism>
<comment type="caution">
    <text evidence="1">The sequence shown here is derived from an EMBL/GenBank/DDBJ whole genome shotgun (WGS) entry which is preliminary data.</text>
</comment>
<dbReference type="Proteomes" id="UP000663891">
    <property type="component" value="Unassembled WGS sequence"/>
</dbReference>
<evidence type="ECO:0000313" key="3">
    <source>
        <dbReference type="Proteomes" id="UP000663891"/>
    </source>
</evidence>
<dbReference type="EMBL" id="CAJOAY010001133">
    <property type="protein sequence ID" value="CAF3798622.1"/>
    <property type="molecule type" value="Genomic_DNA"/>
</dbReference>
<evidence type="ECO:0000313" key="1">
    <source>
        <dbReference type="EMBL" id="CAF0745615.1"/>
    </source>
</evidence>
<evidence type="ECO:0000313" key="2">
    <source>
        <dbReference type="EMBL" id="CAF3798622.1"/>
    </source>
</evidence>
<accession>A0A813NWN0</accession>
<proteinExistence type="predicted"/>
<gene>
    <name evidence="2" type="ORF">OKA104_LOCUS18346</name>
    <name evidence="1" type="ORF">VCS650_LOCUS930</name>
</gene>
<dbReference type="Proteomes" id="UP000663881">
    <property type="component" value="Unassembled WGS sequence"/>
</dbReference>
<dbReference type="EMBL" id="CAJNON010000004">
    <property type="protein sequence ID" value="CAF0745615.1"/>
    <property type="molecule type" value="Genomic_DNA"/>
</dbReference>
<sequence length="89" mass="10259">MVYNTHSATLNVDLLISNGSIDRQHTIINMNYAYGNLFLLFQQEIPSDNNPRREDTHAQLRSIVGEKPELSFSLPKKSKLRWLNNDMIA</sequence>